<organism evidence="1 2">
    <name type="scientific">Kribbella hippodromi</name>
    <dbReference type="NCBI Taxonomy" id="434347"/>
    <lineage>
        <taxon>Bacteria</taxon>
        <taxon>Bacillati</taxon>
        <taxon>Actinomycetota</taxon>
        <taxon>Actinomycetes</taxon>
        <taxon>Propionibacteriales</taxon>
        <taxon>Kribbellaceae</taxon>
        <taxon>Kribbella</taxon>
    </lineage>
</organism>
<evidence type="ECO:0008006" key="3">
    <source>
        <dbReference type="Google" id="ProtNLM"/>
    </source>
</evidence>
<dbReference type="EMBL" id="BAAAPH010000031">
    <property type="protein sequence ID" value="GAA1601980.1"/>
    <property type="molecule type" value="Genomic_DNA"/>
</dbReference>
<comment type="caution">
    <text evidence="1">The sequence shown here is derived from an EMBL/GenBank/DDBJ whole genome shotgun (WGS) entry which is preliminary data.</text>
</comment>
<sequence>MGTVPHPLRAYLLKVQSSVRSVQERLTGQLDRPHQNFAAGNVWSGPTAESWGTQLSSQRTTYNLALANLGAEVADRLAATPLTCSEEEAQLWQRRLGNA</sequence>
<proteinExistence type="predicted"/>
<gene>
    <name evidence="1" type="ORF">GCM10009804_68100</name>
</gene>
<protein>
    <recommendedName>
        <fullName evidence="3">WXG100 family type VII secretion target</fullName>
    </recommendedName>
</protein>
<reference evidence="1 2" key="1">
    <citation type="journal article" date="2019" name="Int. J. Syst. Evol. Microbiol.">
        <title>The Global Catalogue of Microorganisms (GCM) 10K type strain sequencing project: providing services to taxonomists for standard genome sequencing and annotation.</title>
        <authorList>
            <consortium name="The Broad Institute Genomics Platform"/>
            <consortium name="The Broad Institute Genome Sequencing Center for Infectious Disease"/>
            <person name="Wu L."/>
            <person name="Ma J."/>
        </authorList>
    </citation>
    <scope>NUCLEOTIDE SEQUENCE [LARGE SCALE GENOMIC DNA]</scope>
    <source>
        <strain evidence="1 2">JCM 15572</strain>
    </source>
</reference>
<evidence type="ECO:0000313" key="2">
    <source>
        <dbReference type="Proteomes" id="UP001501705"/>
    </source>
</evidence>
<keyword evidence="2" id="KW-1185">Reference proteome</keyword>
<dbReference type="RefSeq" id="WP_344240332.1">
    <property type="nucleotide sequence ID" value="NZ_BAAAPH010000031.1"/>
</dbReference>
<name>A0ABN2EBG3_9ACTN</name>
<evidence type="ECO:0000313" key="1">
    <source>
        <dbReference type="EMBL" id="GAA1601980.1"/>
    </source>
</evidence>
<accession>A0ABN2EBG3</accession>
<dbReference type="Proteomes" id="UP001501705">
    <property type="component" value="Unassembled WGS sequence"/>
</dbReference>